<feature type="region of interest" description="Disordered" evidence="1">
    <location>
        <begin position="125"/>
        <end position="332"/>
    </location>
</feature>
<gene>
    <name evidence="3" type="ORF">EB796_003453</name>
    <name evidence="2" type="ORF">EB796_011889</name>
</gene>
<feature type="compositionally biased region" description="Polar residues" evidence="1">
    <location>
        <begin position="125"/>
        <end position="151"/>
    </location>
</feature>
<feature type="compositionally biased region" description="Low complexity" evidence="1">
    <location>
        <begin position="65"/>
        <end position="88"/>
    </location>
</feature>
<feature type="compositionally biased region" description="Low complexity" evidence="1">
    <location>
        <begin position="425"/>
        <end position="435"/>
    </location>
</feature>
<dbReference type="AlphaFoldDB" id="A0A7J7KHU3"/>
<evidence type="ECO:0000313" key="2">
    <source>
        <dbReference type="EMBL" id="KAF6029791.1"/>
    </source>
</evidence>
<feature type="compositionally biased region" description="Polar residues" evidence="1">
    <location>
        <begin position="158"/>
        <end position="171"/>
    </location>
</feature>
<reference evidence="3 4" key="2">
    <citation type="submission" date="2020-06" db="EMBL/GenBank/DDBJ databases">
        <title>Draft genome of Bugula neritina, a colonial animal packing powerful symbionts and potential medicines.</title>
        <authorList>
            <person name="Rayko M."/>
        </authorList>
    </citation>
    <scope>NUCLEOTIDE SEQUENCE [LARGE SCALE GENOMIC DNA]</scope>
    <source>
        <strain evidence="3">Kwan_BN1</strain>
    </source>
</reference>
<feature type="compositionally biased region" description="Low complexity" evidence="1">
    <location>
        <begin position="386"/>
        <end position="405"/>
    </location>
</feature>
<reference evidence="3 4" key="1">
    <citation type="submission" date="2019-09" db="EMBL/GenBank/DDBJ databases">
        <authorList>
            <person name="Raiko M."/>
            <person name="Komissarov A."/>
            <person name="Rhodes A."/>
            <person name="Kliver S."/>
            <person name="Lim-Fong G."/>
            <person name="Kwan J."/>
            <person name="O'Brien S.J."/>
            <person name="Lopez J.V."/>
        </authorList>
    </citation>
    <scope>NUCLEOTIDE SEQUENCE [LARGE SCALE GENOMIC DNA]</scope>
    <source>
        <strain evidence="3">Kwan_BN1</strain>
    </source>
</reference>
<feature type="compositionally biased region" description="Basic and acidic residues" evidence="1">
    <location>
        <begin position="216"/>
        <end position="227"/>
    </location>
</feature>
<dbReference type="EMBL" id="VXIV02000445">
    <property type="protein sequence ID" value="KAF6038240.1"/>
    <property type="molecule type" value="Genomic_DNA"/>
</dbReference>
<feature type="compositionally biased region" description="Polar residues" evidence="1">
    <location>
        <begin position="252"/>
        <end position="264"/>
    </location>
</feature>
<feature type="compositionally biased region" description="Polar residues" evidence="1">
    <location>
        <begin position="9"/>
        <end position="33"/>
    </location>
</feature>
<accession>A0A7J7KHU3</accession>
<name>A0A7J7KHU3_BUGNE</name>
<keyword evidence="4" id="KW-1185">Reference proteome</keyword>
<evidence type="ECO:0000256" key="1">
    <source>
        <dbReference type="SAM" id="MobiDB-lite"/>
    </source>
</evidence>
<protein>
    <submittedName>
        <fullName evidence="3">Uncharacterized protein</fullName>
    </submittedName>
</protein>
<feature type="compositionally biased region" description="Polar residues" evidence="1">
    <location>
        <begin position="41"/>
        <end position="64"/>
    </location>
</feature>
<evidence type="ECO:0000313" key="4">
    <source>
        <dbReference type="Proteomes" id="UP000593567"/>
    </source>
</evidence>
<sequence>MIKTLYPPDSNSESSEYTDSTKPSNNIESSLLSSGHEKPTSTDQNSHSNTDTLPLVSDDQQVCRSASSLSGSSSKRNSSAEDTSSSSSSEDELIDIVGSPPTPPSSNHQLASMTLALPVSSAVHNLSNKPRSTSPDVASHSSYVDSYTSTPKKGFSICTETVFEQSEQPDNSFEHHNSTFSQNDYERSNSFNESLAPPNIAVPPSINYQTQYSEENNLHPDNGRSDYQDNNQWHPSNYNSYSNENEHIRSESAVSQQLSVSEASGTLPEPSDDLEYDNSTDDGDTNDIEGGVPVAWEDNTRNVLSEAEDSRESIEDGHDQTGNAHGALQKPIMPLRINKSKFGDYMWASDDSASSSPAPIRLKISEPVPPPIKLRIKRDRNDKWEAASSVSSYASDVNSVSGNDSNSEENESESLNWMVTEEAENSSSASASETEQQFEEDGEDDVPFSHYES</sequence>
<feature type="compositionally biased region" description="Polar residues" evidence="1">
    <location>
        <begin position="178"/>
        <end position="193"/>
    </location>
</feature>
<dbReference type="Proteomes" id="UP000593567">
    <property type="component" value="Unassembled WGS sequence"/>
</dbReference>
<feature type="compositionally biased region" description="Acidic residues" evidence="1">
    <location>
        <begin position="436"/>
        <end position="446"/>
    </location>
</feature>
<evidence type="ECO:0000313" key="3">
    <source>
        <dbReference type="EMBL" id="KAF6038240.1"/>
    </source>
</evidence>
<comment type="caution">
    <text evidence="3">The sequence shown here is derived from an EMBL/GenBank/DDBJ whole genome shotgun (WGS) entry which is preliminary data.</text>
</comment>
<feature type="compositionally biased region" description="Basic and acidic residues" evidence="1">
    <location>
        <begin position="308"/>
        <end position="319"/>
    </location>
</feature>
<feature type="compositionally biased region" description="Acidic residues" evidence="1">
    <location>
        <begin position="270"/>
        <end position="287"/>
    </location>
</feature>
<feature type="region of interest" description="Disordered" evidence="1">
    <location>
        <begin position="346"/>
        <end position="453"/>
    </location>
</feature>
<proteinExistence type="predicted"/>
<feature type="compositionally biased region" description="Low complexity" evidence="1">
    <location>
        <begin position="348"/>
        <end position="359"/>
    </location>
</feature>
<feature type="compositionally biased region" description="Polar residues" evidence="1">
    <location>
        <begin position="206"/>
        <end position="215"/>
    </location>
</feature>
<organism evidence="3 4">
    <name type="scientific">Bugula neritina</name>
    <name type="common">Brown bryozoan</name>
    <name type="synonym">Sertularia neritina</name>
    <dbReference type="NCBI Taxonomy" id="10212"/>
    <lineage>
        <taxon>Eukaryota</taxon>
        <taxon>Metazoa</taxon>
        <taxon>Spiralia</taxon>
        <taxon>Lophotrochozoa</taxon>
        <taxon>Bryozoa</taxon>
        <taxon>Gymnolaemata</taxon>
        <taxon>Cheilostomatida</taxon>
        <taxon>Flustrina</taxon>
        <taxon>Buguloidea</taxon>
        <taxon>Bugulidae</taxon>
        <taxon>Bugula</taxon>
    </lineage>
</organism>
<feature type="region of interest" description="Disordered" evidence="1">
    <location>
        <begin position="1"/>
        <end position="113"/>
    </location>
</feature>
<dbReference type="EMBL" id="VXIV02001786">
    <property type="protein sequence ID" value="KAF6029791.1"/>
    <property type="molecule type" value="Genomic_DNA"/>
</dbReference>